<protein>
    <submittedName>
        <fullName evidence="1">Uncharacterized protein</fullName>
    </submittedName>
</protein>
<organism evidence="1 2">
    <name type="scientific">Runella defluvii</name>
    <dbReference type="NCBI Taxonomy" id="370973"/>
    <lineage>
        <taxon>Bacteria</taxon>
        <taxon>Pseudomonadati</taxon>
        <taxon>Bacteroidota</taxon>
        <taxon>Cytophagia</taxon>
        <taxon>Cytophagales</taxon>
        <taxon>Spirosomataceae</taxon>
        <taxon>Runella</taxon>
    </lineage>
</organism>
<name>A0A7W5ZJE4_9BACT</name>
<evidence type="ECO:0000313" key="2">
    <source>
        <dbReference type="Proteomes" id="UP000541352"/>
    </source>
</evidence>
<gene>
    <name evidence="1" type="ORF">FHS57_002240</name>
</gene>
<proteinExistence type="predicted"/>
<dbReference type="Proteomes" id="UP000541352">
    <property type="component" value="Unassembled WGS sequence"/>
</dbReference>
<dbReference type="EMBL" id="JACIBY010000004">
    <property type="protein sequence ID" value="MBB3838235.1"/>
    <property type="molecule type" value="Genomic_DNA"/>
</dbReference>
<dbReference type="RefSeq" id="WP_183973488.1">
    <property type="nucleotide sequence ID" value="NZ_JACIBY010000004.1"/>
</dbReference>
<comment type="caution">
    <text evidence="1">The sequence shown here is derived from an EMBL/GenBank/DDBJ whole genome shotgun (WGS) entry which is preliminary data.</text>
</comment>
<keyword evidence="2" id="KW-1185">Reference proteome</keyword>
<dbReference type="AlphaFoldDB" id="A0A7W5ZJE4"/>
<evidence type="ECO:0000313" key="1">
    <source>
        <dbReference type="EMBL" id="MBB3838235.1"/>
    </source>
</evidence>
<accession>A0A7W5ZJE4</accession>
<sequence>MQYPLPETFADGTTVEIRLEKESVLYERKITWTSGLIEQQVAALAYSGENLLRDAEVEKAKLPPFALAFYKFLFFKGQLPTEQELWTQYLIAHFGVLDETRIHYFRKGTWRVYNADAVKARLLRSFPSLIRDFHFFVLCQESGRFQEVKYSLRDDYFNGVDLTLTYLNKTFRVAVMLNSERARQFKEQKYSRHAATSEQEVVMLFDLPRSEQNNGKIKLFSSQHIQQLITELEKRTHELPRI</sequence>
<reference evidence="1 2" key="1">
    <citation type="submission" date="2020-08" db="EMBL/GenBank/DDBJ databases">
        <title>Genomic Encyclopedia of Type Strains, Phase IV (KMG-IV): sequencing the most valuable type-strain genomes for metagenomic binning, comparative biology and taxonomic classification.</title>
        <authorList>
            <person name="Goeker M."/>
        </authorList>
    </citation>
    <scope>NUCLEOTIDE SEQUENCE [LARGE SCALE GENOMIC DNA]</scope>
    <source>
        <strain evidence="1 2">DSM 17976</strain>
    </source>
</reference>